<dbReference type="PATRIC" id="fig|442562.3.peg.4201"/>
<comment type="similarity">
    <text evidence="1 2">Belongs to the CutC family.</text>
</comment>
<dbReference type="HAMAP" id="MF_00795">
    <property type="entry name" value="CutC"/>
    <property type="match status" value="1"/>
</dbReference>
<dbReference type="GO" id="GO:0005737">
    <property type="term" value="C:cytoplasm"/>
    <property type="evidence" value="ECO:0007669"/>
    <property type="project" value="UniProtKB-SubCell"/>
</dbReference>
<keyword evidence="4" id="KW-1185">Reference proteome</keyword>
<proteinExistence type="inferred from homology"/>
<dbReference type="Pfam" id="PF03932">
    <property type="entry name" value="CutC"/>
    <property type="match status" value="1"/>
</dbReference>
<dbReference type="Gene3D" id="3.20.20.380">
    <property type="entry name" value="Copper homeostasis (CutC) domain"/>
    <property type="match status" value="1"/>
</dbReference>
<evidence type="ECO:0000313" key="4">
    <source>
        <dbReference type="Proteomes" id="UP000019666"/>
    </source>
</evidence>
<evidence type="ECO:0000256" key="1">
    <source>
        <dbReference type="ARBA" id="ARBA00007768"/>
    </source>
</evidence>
<dbReference type="AlphaFoldDB" id="A0A017HIQ8"/>
<sequence length="240" mass="25030">MRPLLEVCVSDPESLEAAIVGGAERIELCSALELGGLTPSPGLMRLAAEAPVPVHVLVRPRGGDFVYAPPDVDAMLADIDEVRRCGLAGVVLGASRRDGRLDEDLLARLSEAAGSLRRTLHRAIDLVPDFVRATEAAIDLGFERVLSSGGQRTAPDGVEGLRTIHRAARGRLSVMAGSGLTPGNVRALLDAVPVDEVHSSCASLHPGAEAGAIRLGFAEASRRRTDAAVVAAFRTVLAGP</sequence>
<dbReference type="GO" id="GO:0005507">
    <property type="term" value="F:copper ion binding"/>
    <property type="evidence" value="ECO:0007669"/>
    <property type="project" value="TreeGrafter"/>
</dbReference>
<dbReference type="InterPro" id="IPR005627">
    <property type="entry name" value="CutC-like"/>
</dbReference>
<dbReference type="PANTHER" id="PTHR12598">
    <property type="entry name" value="COPPER HOMEOSTASIS PROTEIN CUTC"/>
    <property type="match status" value="1"/>
</dbReference>
<dbReference type="RefSeq" id="WP_037283749.1">
    <property type="nucleotide sequence ID" value="NZ_KK088626.1"/>
</dbReference>
<dbReference type="InterPro" id="IPR036822">
    <property type="entry name" value="CutC-like_dom_sf"/>
</dbReference>
<dbReference type="PANTHER" id="PTHR12598:SF0">
    <property type="entry name" value="COPPER HOMEOSTASIS PROTEIN CUTC HOMOLOG"/>
    <property type="match status" value="1"/>
</dbReference>
<dbReference type="OrthoDB" id="9815677at2"/>
<keyword evidence="2" id="KW-0963">Cytoplasm</keyword>
<dbReference type="EMBL" id="AOSK01000120">
    <property type="protein sequence ID" value="EYD74210.1"/>
    <property type="molecule type" value="Genomic_DNA"/>
</dbReference>
<comment type="caution">
    <text evidence="3">The sequence shown here is derived from an EMBL/GenBank/DDBJ whole genome shotgun (WGS) entry which is preliminary data.</text>
</comment>
<gene>
    <name evidence="2" type="primary">cutC</name>
    <name evidence="3" type="ORF">Rumeso_04267</name>
</gene>
<organism evidence="3 4">
    <name type="scientific">Rubellimicrobium mesophilum DSM 19309</name>
    <dbReference type="NCBI Taxonomy" id="442562"/>
    <lineage>
        <taxon>Bacteria</taxon>
        <taxon>Pseudomonadati</taxon>
        <taxon>Pseudomonadota</taxon>
        <taxon>Alphaproteobacteria</taxon>
        <taxon>Rhodobacterales</taxon>
        <taxon>Roseobacteraceae</taxon>
        <taxon>Rubellimicrobium</taxon>
    </lineage>
</organism>
<dbReference type="STRING" id="442562.Rumeso_04267"/>
<reference evidence="3 4" key="1">
    <citation type="submission" date="2013-02" db="EMBL/GenBank/DDBJ databases">
        <authorList>
            <person name="Fiebig A."/>
            <person name="Goeker M."/>
            <person name="Klenk H.-P.P."/>
        </authorList>
    </citation>
    <scope>NUCLEOTIDE SEQUENCE [LARGE SCALE GENOMIC DNA]</scope>
    <source>
        <strain evidence="3 4">DSM 19309</strain>
    </source>
</reference>
<name>A0A017HIQ8_9RHOB</name>
<dbReference type="HOGENOM" id="CLU_050555_3_2_5"/>
<comment type="subcellular location">
    <subcellularLocation>
        <location evidence="2">Cytoplasm</location>
    </subcellularLocation>
</comment>
<evidence type="ECO:0000313" key="3">
    <source>
        <dbReference type="EMBL" id="EYD74210.1"/>
    </source>
</evidence>
<accession>A0A017HIQ8</accession>
<dbReference type="SUPFAM" id="SSF110395">
    <property type="entry name" value="CutC-like"/>
    <property type="match status" value="1"/>
</dbReference>
<comment type="caution">
    <text evidence="2">Once thought to be involved in copper homeostasis, experiments in E.coli have shown this is not the case.</text>
</comment>
<protein>
    <recommendedName>
        <fullName evidence="2">PF03932 family protein CutC</fullName>
    </recommendedName>
</protein>
<evidence type="ECO:0000256" key="2">
    <source>
        <dbReference type="HAMAP-Rule" id="MF_00795"/>
    </source>
</evidence>
<dbReference type="Proteomes" id="UP000019666">
    <property type="component" value="Unassembled WGS sequence"/>
</dbReference>